<organism evidence="6">
    <name type="scientific">marine sediment metagenome</name>
    <dbReference type="NCBI Taxonomy" id="412755"/>
    <lineage>
        <taxon>unclassified sequences</taxon>
        <taxon>metagenomes</taxon>
        <taxon>ecological metagenomes</taxon>
    </lineage>
</organism>
<keyword evidence="3" id="KW-0547">Nucleotide-binding</keyword>
<evidence type="ECO:0000256" key="4">
    <source>
        <dbReference type="ARBA" id="ARBA00022840"/>
    </source>
</evidence>
<evidence type="ECO:0000256" key="3">
    <source>
        <dbReference type="ARBA" id="ARBA00022741"/>
    </source>
</evidence>
<sequence>MAKGKKDAKETYREIDIIDLKVAFGKFYALKGVSFFANKKEFLGVIGASGAGKTTVLRILTGQIRPTAGKAFVGGYDVTKKGNLISLLVGYVPQLEHLSLYYNFSALQNAEIFGRLYGLRPKEIEERSRNVLEILGFDEDLMTKTVSRLSGGERKRVSIT</sequence>
<dbReference type="AlphaFoldDB" id="X1CRW9"/>
<dbReference type="Pfam" id="PF00005">
    <property type="entry name" value="ABC_tran"/>
    <property type="match status" value="1"/>
</dbReference>
<comment type="caution">
    <text evidence="6">The sequence shown here is derived from an EMBL/GenBank/DDBJ whole genome shotgun (WGS) entry which is preliminary data.</text>
</comment>
<evidence type="ECO:0000313" key="6">
    <source>
        <dbReference type="EMBL" id="GAG86991.1"/>
    </source>
</evidence>
<keyword evidence="4" id="KW-0067">ATP-binding</keyword>
<dbReference type="InterPro" id="IPR003439">
    <property type="entry name" value="ABC_transporter-like_ATP-bd"/>
</dbReference>
<evidence type="ECO:0000259" key="5">
    <source>
        <dbReference type="Pfam" id="PF00005"/>
    </source>
</evidence>
<dbReference type="InterPro" id="IPR027417">
    <property type="entry name" value="P-loop_NTPase"/>
</dbReference>
<dbReference type="Gene3D" id="3.40.50.300">
    <property type="entry name" value="P-loop containing nucleotide triphosphate hydrolases"/>
    <property type="match status" value="1"/>
</dbReference>
<dbReference type="InterPro" id="IPR050763">
    <property type="entry name" value="ABC_transporter_ATP-binding"/>
</dbReference>
<dbReference type="PANTHER" id="PTHR42711">
    <property type="entry name" value="ABC TRANSPORTER ATP-BINDING PROTEIN"/>
    <property type="match status" value="1"/>
</dbReference>
<dbReference type="SUPFAM" id="SSF52540">
    <property type="entry name" value="P-loop containing nucleoside triphosphate hydrolases"/>
    <property type="match status" value="1"/>
</dbReference>
<feature type="domain" description="ABC transporter" evidence="5">
    <location>
        <begin position="30"/>
        <end position="159"/>
    </location>
</feature>
<gene>
    <name evidence="6" type="ORF">S01H4_34376</name>
</gene>
<reference evidence="6" key="1">
    <citation type="journal article" date="2014" name="Front. Microbiol.">
        <title>High frequency of phylogenetically diverse reductive dehalogenase-homologous genes in deep subseafloor sedimentary metagenomes.</title>
        <authorList>
            <person name="Kawai M."/>
            <person name="Futagami T."/>
            <person name="Toyoda A."/>
            <person name="Takaki Y."/>
            <person name="Nishi S."/>
            <person name="Hori S."/>
            <person name="Arai W."/>
            <person name="Tsubouchi T."/>
            <person name="Morono Y."/>
            <person name="Uchiyama I."/>
            <person name="Ito T."/>
            <person name="Fujiyama A."/>
            <person name="Inagaki F."/>
            <person name="Takami H."/>
        </authorList>
    </citation>
    <scope>NUCLEOTIDE SEQUENCE</scope>
    <source>
        <strain evidence="6">Expedition CK06-06</strain>
    </source>
</reference>
<evidence type="ECO:0000256" key="1">
    <source>
        <dbReference type="ARBA" id="ARBA00005417"/>
    </source>
</evidence>
<dbReference type="GO" id="GO:0016887">
    <property type="term" value="F:ATP hydrolysis activity"/>
    <property type="evidence" value="ECO:0007669"/>
    <property type="project" value="InterPro"/>
</dbReference>
<accession>X1CRW9</accession>
<dbReference type="EMBL" id="BART01018183">
    <property type="protein sequence ID" value="GAG86991.1"/>
    <property type="molecule type" value="Genomic_DNA"/>
</dbReference>
<name>X1CRW9_9ZZZZ</name>
<keyword evidence="2" id="KW-0813">Transport</keyword>
<dbReference type="GO" id="GO:0005524">
    <property type="term" value="F:ATP binding"/>
    <property type="evidence" value="ECO:0007669"/>
    <property type="project" value="UniProtKB-KW"/>
</dbReference>
<proteinExistence type="inferred from homology"/>
<comment type="similarity">
    <text evidence="1">Belongs to the ABC transporter superfamily.</text>
</comment>
<evidence type="ECO:0000256" key="2">
    <source>
        <dbReference type="ARBA" id="ARBA00022448"/>
    </source>
</evidence>
<dbReference type="PANTHER" id="PTHR42711:SF5">
    <property type="entry name" value="ABC TRANSPORTER ATP-BINDING PROTEIN NATA"/>
    <property type="match status" value="1"/>
</dbReference>
<protein>
    <recommendedName>
        <fullName evidence="5">ABC transporter domain-containing protein</fullName>
    </recommendedName>
</protein>